<feature type="compositionally biased region" description="Basic residues" evidence="2">
    <location>
        <begin position="90"/>
        <end position="99"/>
    </location>
</feature>
<dbReference type="Gene3D" id="1.10.287.1490">
    <property type="match status" value="1"/>
</dbReference>
<feature type="compositionally biased region" description="Basic and acidic residues" evidence="2">
    <location>
        <begin position="111"/>
        <end position="123"/>
    </location>
</feature>
<keyword evidence="1" id="KW-0175">Coiled coil</keyword>
<evidence type="ECO:0008006" key="5">
    <source>
        <dbReference type="Google" id="ProtNLM"/>
    </source>
</evidence>
<sequence>MEKPEPKGESIQRNTLFDLLIYRPEDHEIRYTPPPPDVGVEKIILTPHNVSKPPKEKILIGNLKGREPKFVPYEPYKGAVKPIVPPDNKVKKKAKRTRSRKESLVSSHSQDPPRESPDARVVDGDNQVENGSVLEGSLISEGVMNEAWEEERKKMTEQIAQLKEERDQLEAQLKFQAQVNGELKTLLVAAVGEDLESRVHNLTEDKAHLSRALLSSAKRLSTHREQTEWLASQCEVWRSKFLASSIMVEELARWKAAFSQRASELHEALNRLLDERVSIRESLFNTYRTLMILRDNLDPAWAGIDGTGCGRTHKSGRSGKANKGLNLNDLSVALHHIGLALAERLLGTIPSEMKNLTTKDMMNDAESLTPIEHAAKKLTSHSLLFSSCIPDAACSAVLSGASVAFSRGMPLPPDTTPMHSCPHCSGPLETL</sequence>
<dbReference type="PANTHER" id="PTHR13066:SF2">
    <property type="entry name" value="GOLGIN-45"/>
    <property type="match status" value="1"/>
</dbReference>
<protein>
    <recommendedName>
        <fullName evidence="5">Golgin-45</fullName>
    </recommendedName>
</protein>
<reference evidence="3" key="1">
    <citation type="submission" date="2013-04" db="EMBL/GenBank/DDBJ databases">
        <authorList>
            <person name="Qu J."/>
            <person name="Murali S.C."/>
            <person name="Bandaranaike D."/>
            <person name="Bellair M."/>
            <person name="Blankenburg K."/>
            <person name="Chao H."/>
            <person name="Dinh H."/>
            <person name="Doddapaneni H."/>
            <person name="Downs B."/>
            <person name="Dugan-Rocha S."/>
            <person name="Elkadiri S."/>
            <person name="Gnanaolivu R.D."/>
            <person name="Hernandez B."/>
            <person name="Javaid M."/>
            <person name="Jayaseelan J.C."/>
            <person name="Lee S."/>
            <person name="Li M."/>
            <person name="Ming W."/>
            <person name="Munidasa M."/>
            <person name="Muniz J."/>
            <person name="Nguyen L."/>
            <person name="Ongeri F."/>
            <person name="Osuji N."/>
            <person name="Pu L.-L."/>
            <person name="Puazo M."/>
            <person name="Qu C."/>
            <person name="Quiroz J."/>
            <person name="Raj R."/>
            <person name="Weissenberger G."/>
            <person name="Xin Y."/>
            <person name="Zou X."/>
            <person name="Han Y."/>
            <person name="Richards S."/>
            <person name="Worley K."/>
            <person name="Muzny D."/>
            <person name="Gibbs R."/>
        </authorList>
    </citation>
    <scope>NUCLEOTIDE SEQUENCE</scope>
    <source>
        <strain evidence="3">Sampled in the wild</strain>
    </source>
</reference>
<dbReference type="GO" id="GO:0000139">
    <property type="term" value="C:Golgi membrane"/>
    <property type="evidence" value="ECO:0007669"/>
    <property type="project" value="TreeGrafter"/>
</dbReference>
<dbReference type="PANTHER" id="PTHR13066">
    <property type="entry name" value="BASIC LEUCINE ZIPPER NUCLEAR FACTOR 1 BLZF1 PROTEIN"/>
    <property type="match status" value="1"/>
</dbReference>
<accession>A0A8K0P115</accession>
<feature type="region of interest" description="Disordered" evidence="2">
    <location>
        <begin position="77"/>
        <end position="135"/>
    </location>
</feature>
<dbReference type="InterPro" id="IPR027095">
    <property type="entry name" value="Golgin-45"/>
</dbReference>
<organism evidence="3 4">
    <name type="scientific">Ladona fulva</name>
    <name type="common">Scarce chaser dragonfly</name>
    <name type="synonym">Libellula fulva</name>
    <dbReference type="NCBI Taxonomy" id="123851"/>
    <lineage>
        <taxon>Eukaryota</taxon>
        <taxon>Metazoa</taxon>
        <taxon>Ecdysozoa</taxon>
        <taxon>Arthropoda</taxon>
        <taxon>Hexapoda</taxon>
        <taxon>Insecta</taxon>
        <taxon>Pterygota</taxon>
        <taxon>Palaeoptera</taxon>
        <taxon>Odonata</taxon>
        <taxon>Epiprocta</taxon>
        <taxon>Anisoptera</taxon>
        <taxon>Libelluloidea</taxon>
        <taxon>Libellulidae</taxon>
        <taxon>Ladona</taxon>
    </lineage>
</organism>
<dbReference type="Proteomes" id="UP000792457">
    <property type="component" value="Unassembled WGS sequence"/>
</dbReference>
<dbReference type="GO" id="GO:0007030">
    <property type="term" value="P:Golgi organization"/>
    <property type="evidence" value="ECO:0007669"/>
    <property type="project" value="InterPro"/>
</dbReference>
<reference evidence="3" key="2">
    <citation type="submission" date="2017-10" db="EMBL/GenBank/DDBJ databases">
        <title>Ladona fulva Genome sequencing and assembly.</title>
        <authorList>
            <person name="Murali S."/>
            <person name="Richards S."/>
            <person name="Bandaranaike D."/>
            <person name="Bellair M."/>
            <person name="Blankenburg K."/>
            <person name="Chao H."/>
            <person name="Dinh H."/>
            <person name="Doddapaneni H."/>
            <person name="Dugan-Rocha S."/>
            <person name="Elkadiri S."/>
            <person name="Gnanaolivu R."/>
            <person name="Hernandez B."/>
            <person name="Skinner E."/>
            <person name="Javaid M."/>
            <person name="Lee S."/>
            <person name="Li M."/>
            <person name="Ming W."/>
            <person name="Munidasa M."/>
            <person name="Muniz J."/>
            <person name="Nguyen L."/>
            <person name="Hughes D."/>
            <person name="Osuji N."/>
            <person name="Pu L.-L."/>
            <person name="Puazo M."/>
            <person name="Qu C."/>
            <person name="Quiroz J."/>
            <person name="Raj R."/>
            <person name="Weissenberger G."/>
            <person name="Xin Y."/>
            <person name="Zou X."/>
            <person name="Han Y."/>
            <person name="Worley K."/>
            <person name="Muzny D."/>
            <person name="Gibbs R."/>
        </authorList>
    </citation>
    <scope>NUCLEOTIDE SEQUENCE</scope>
    <source>
        <strain evidence="3">Sampled in the wild</strain>
    </source>
</reference>
<feature type="coiled-coil region" evidence="1">
    <location>
        <begin position="145"/>
        <end position="179"/>
    </location>
</feature>
<dbReference type="EMBL" id="KZ308573">
    <property type="protein sequence ID" value="KAG8231770.1"/>
    <property type="molecule type" value="Genomic_DNA"/>
</dbReference>
<dbReference type="AlphaFoldDB" id="A0A8K0P115"/>
<evidence type="ECO:0000313" key="3">
    <source>
        <dbReference type="EMBL" id="KAG8231770.1"/>
    </source>
</evidence>
<keyword evidence="4" id="KW-1185">Reference proteome</keyword>
<gene>
    <name evidence="3" type="ORF">J437_LFUL010745</name>
</gene>
<evidence type="ECO:0000256" key="2">
    <source>
        <dbReference type="SAM" id="MobiDB-lite"/>
    </source>
</evidence>
<dbReference type="OrthoDB" id="5959043at2759"/>
<comment type="caution">
    <text evidence="3">The sequence shown here is derived from an EMBL/GenBank/DDBJ whole genome shotgun (WGS) entry which is preliminary data.</text>
</comment>
<proteinExistence type="predicted"/>
<evidence type="ECO:0000256" key="1">
    <source>
        <dbReference type="SAM" id="Coils"/>
    </source>
</evidence>
<evidence type="ECO:0000313" key="4">
    <source>
        <dbReference type="Proteomes" id="UP000792457"/>
    </source>
</evidence>
<name>A0A8K0P115_LADFU</name>
<dbReference type="GO" id="GO:0043001">
    <property type="term" value="P:Golgi to plasma membrane protein transport"/>
    <property type="evidence" value="ECO:0007669"/>
    <property type="project" value="InterPro"/>
</dbReference>